<proteinExistence type="predicted"/>
<evidence type="ECO:0000313" key="1">
    <source>
        <dbReference type="EMBL" id="EDJ92069.1"/>
    </source>
</evidence>
<protein>
    <submittedName>
        <fullName evidence="1">Uncharacterized protein</fullName>
    </submittedName>
</protein>
<reference evidence="1 2" key="1">
    <citation type="journal article" date="2007" name="Genome Biol.">
        <title>Characterization and modeling of the Haemophilus influenzae core and supragenomes based on the complete genomic sequences of Rd and 12 clinical nontypeable strains.</title>
        <authorList>
            <person name="Hogg J.S."/>
            <person name="Hu F.Z."/>
            <person name="Janto B."/>
            <person name="Boissy R."/>
            <person name="Hayes J."/>
            <person name="Keefe R."/>
            <person name="Post J.C."/>
            <person name="Ehrlich G.D."/>
        </authorList>
    </citation>
    <scope>NUCLEOTIDE SEQUENCE [LARGE SCALE GENOMIC DNA]</scope>
    <source>
        <strain evidence="2">NTHi 3655</strain>
    </source>
</reference>
<evidence type="ECO:0000313" key="2">
    <source>
        <dbReference type="Proteomes" id="UP000003185"/>
    </source>
</evidence>
<organism evidence="1 2">
    <name type="scientific">Haemophilus influenzae (strain NTHi 3655)</name>
    <dbReference type="NCBI Taxonomy" id="375177"/>
    <lineage>
        <taxon>Bacteria</taxon>
        <taxon>Pseudomonadati</taxon>
        <taxon>Pseudomonadota</taxon>
        <taxon>Gammaproteobacteria</taxon>
        <taxon>Pasteurellales</taxon>
        <taxon>Pasteurellaceae</taxon>
        <taxon>Haemophilus</taxon>
    </lineage>
</organism>
<comment type="caution">
    <text evidence="1">The sequence shown here is derived from an EMBL/GenBank/DDBJ whole genome shotgun (WGS) entry which is preliminary data.</text>
</comment>
<accession>A0A0H3PB46</accession>
<dbReference type="EMBL" id="AAZF01000016">
    <property type="protein sequence ID" value="EDJ92069.1"/>
    <property type="molecule type" value="Genomic_DNA"/>
</dbReference>
<dbReference type="Proteomes" id="UP000003185">
    <property type="component" value="Unassembled WGS sequence"/>
</dbReference>
<gene>
    <name evidence="1" type="ORF">CGSHi3655_00145</name>
</gene>
<dbReference type="RefSeq" id="WP_005641506.1">
    <property type="nucleotide sequence ID" value="NZ_AAZF01000016.1"/>
</dbReference>
<dbReference type="AlphaFoldDB" id="A0A0H3PB46"/>
<name>A0A0H3PB46_HAEI3</name>
<sequence>MINPSCSGFGIITASRQDTTETLRQIAVHNATYREICSQNEGTP</sequence>